<protein>
    <submittedName>
        <fullName evidence="2">SLOG family protein</fullName>
    </submittedName>
</protein>
<dbReference type="EMBL" id="CP163432">
    <property type="protein sequence ID" value="XDQ14520.1"/>
    <property type="molecule type" value="Genomic_DNA"/>
</dbReference>
<sequence>MTDPYRVLVTGSRDWQKPEVIRFALDYAFCEAAHTARPLTVVHGACPRGADAQAADYANYLISRDLPVKVEAHPANWQLNGKRAGFIRNQLMVNLGADLCLAFIRNGSRGASHTAALAEQAGIETRRWTA</sequence>
<accession>A0AB39N7E2</accession>
<dbReference type="AlphaFoldDB" id="A0AB39N7E2"/>
<organism evidence="2">
    <name type="scientific">Streptomyces sp. R11</name>
    <dbReference type="NCBI Taxonomy" id="3238625"/>
    <lineage>
        <taxon>Bacteria</taxon>
        <taxon>Bacillati</taxon>
        <taxon>Actinomycetota</taxon>
        <taxon>Actinomycetes</taxon>
        <taxon>Kitasatosporales</taxon>
        <taxon>Streptomycetaceae</taxon>
        <taxon>Streptomyces</taxon>
    </lineage>
</organism>
<dbReference type="InterPro" id="IPR019627">
    <property type="entry name" value="YAcAr"/>
</dbReference>
<proteinExistence type="predicted"/>
<dbReference type="Pfam" id="PF10686">
    <property type="entry name" value="YAcAr"/>
    <property type="match status" value="1"/>
</dbReference>
<evidence type="ECO:0000259" key="1">
    <source>
        <dbReference type="Pfam" id="PF10686"/>
    </source>
</evidence>
<evidence type="ECO:0000313" key="2">
    <source>
        <dbReference type="EMBL" id="XDQ14520.1"/>
    </source>
</evidence>
<reference evidence="2" key="1">
    <citation type="submission" date="2024-07" db="EMBL/GenBank/DDBJ databases">
        <authorList>
            <person name="Yu S.T."/>
        </authorList>
    </citation>
    <scope>NUCLEOTIDE SEQUENCE</scope>
    <source>
        <strain evidence="2">R11</strain>
    </source>
</reference>
<gene>
    <name evidence="2" type="ORF">AB5J55_35185</name>
</gene>
<name>A0AB39N7E2_9ACTN</name>
<feature type="domain" description="YspA cpYpsA-related SLOG" evidence="1">
    <location>
        <begin position="6"/>
        <end position="78"/>
    </location>
</feature>
<dbReference type="RefSeq" id="WP_369274482.1">
    <property type="nucleotide sequence ID" value="NZ_CP163432.1"/>
</dbReference>